<dbReference type="InterPro" id="IPR041490">
    <property type="entry name" value="KstR2_TetR_C"/>
</dbReference>
<dbReference type="PROSITE" id="PS50977">
    <property type="entry name" value="HTH_TETR_2"/>
    <property type="match status" value="1"/>
</dbReference>
<keyword evidence="2 3" id="KW-0238">DNA-binding</keyword>
<evidence type="ECO:0000259" key="4">
    <source>
        <dbReference type="PROSITE" id="PS50977"/>
    </source>
</evidence>
<evidence type="ECO:0000313" key="6">
    <source>
        <dbReference type="Proteomes" id="UP000006764"/>
    </source>
</evidence>
<dbReference type="STRING" id="391936.S7S_10275"/>
<dbReference type="Pfam" id="PF17932">
    <property type="entry name" value="TetR_C_24"/>
    <property type="match status" value="1"/>
</dbReference>
<dbReference type="PANTHER" id="PTHR30055:SF183">
    <property type="entry name" value="NUCLEOID OCCLUSION FACTOR SLMA"/>
    <property type="match status" value="1"/>
</dbReference>
<evidence type="ECO:0000313" key="5">
    <source>
        <dbReference type="EMBL" id="AJD48467.1"/>
    </source>
</evidence>
<dbReference type="Gene3D" id="1.10.357.10">
    <property type="entry name" value="Tetracycline Repressor, domain 2"/>
    <property type="match status" value="1"/>
</dbReference>
<dbReference type="GO" id="GO:0000976">
    <property type="term" value="F:transcription cis-regulatory region binding"/>
    <property type="evidence" value="ECO:0007669"/>
    <property type="project" value="TreeGrafter"/>
</dbReference>
<dbReference type="InterPro" id="IPR050109">
    <property type="entry name" value="HTH-type_TetR-like_transc_reg"/>
</dbReference>
<dbReference type="PRINTS" id="PR00455">
    <property type="entry name" value="HTHTETR"/>
</dbReference>
<dbReference type="InterPro" id="IPR023772">
    <property type="entry name" value="DNA-bd_HTH_TetR-type_CS"/>
</dbReference>
<gene>
    <name evidence="5" type="ORF">S7S_10275</name>
</gene>
<feature type="DNA-binding region" description="H-T-H motif" evidence="3">
    <location>
        <begin position="48"/>
        <end position="67"/>
    </location>
</feature>
<dbReference type="KEGG" id="apac:S7S_10275"/>
<dbReference type="AlphaFoldDB" id="A0A0B4XQG8"/>
<dbReference type="SUPFAM" id="SSF46689">
    <property type="entry name" value="Homeodomain-like"/>
    <property type="match status" value="1"/>
</dbReference>
<name>A0A0B4XQG8_9GAMM</name>
<dbReference type="Pfam" id="PF00440">
    <property type="entry name" value="TetR_N"/>
    <property type="match status" value="1"/>
</dbReference>
<organism evidence="5 6">
    <name type="scientific">Isoalcanivorax pacificus W11-5</name>
    <dbReference type="NCBI Taxonomy" id="391936"/>
    <lineage>
        <taxon>Bacteria</taxon>
        <taxon>Pseudomonadati</taxon>
        <taxon>Pseudomonadota</taxon>
        <taxon>Gammaproteobacteria</taxon>
        <taxon>Oceanospirillales</taxon>
        <taxon>Alcanivoracaceae</taxon>
        <taxon>Isoalcanivorax</taxon>
    </lineage>
</organism>
<dbReference type="Proteomes" id="UP000006764">
    <property type="component" value="Chromosome"/>
</dbReference>
<evidence type="ECO:0000256" key="3">
    <source>
        <dbReference type="PROSITE-ProRule" id="PRU00335"/>
    </source>
</evidence>
<dbReference type="EMBL" id="CP004387">
    <property type="protein sequence ID" value="AJD48467.1"/>
    <property type="molecule type" value="Genomic_DNA"/>
</dbReference>
<proteinExistence type="predicted"/>
<dbReference type="HOGENOM" id="CLU_069356_12_4_6"/>
<evidence type="ECO:0000256" key="2">
    <source>
        <dbReference type="ARBA" id="ARBA00023125"/>
    </source>
</evidence>
<dbReference type="InterPro" id="IPR001647">
    <property type="entry name" value="HTH_TetR"/>
</dbReference>
<reference evidence="5 6" key="1">
    <citation type="journal article" date="2012" name="J. Bacteriol.">
        <title>Genome sequence of an alkane-degrading bacterium, Alcanivorax pacificus type strain W11-5, isolated from deep sea sediment.</title>
        <authorList>
            <person name="Lai Q."/>
            <person name="Shao Z."/>
        </authorList>
    </citation>
    <scope>NUCLEOTIDE SEQUENCE [LARGE SCALE GENOMIC DNA]</scope>
    <source>
        <strain evidence="5 6">W11-5</strain>
    </source>
</reference>
<sequence>MAPAFDGFTRVAGMTQAQRINGMDDSPRGKLLSAAARLFRDKGFDRTTVRDIAREVGIQSGSIFHHFPTKEDILFAVMAEVIRFNTERLQRAVDGVEAPVDRLLALVRGELQSIIGDTREAMSVLVYEWRCLSPAKQAQALALRDIYEGLWLDVLRDLRAAGYFHDDEFLMRRLITGMASWTNTWFDQQGSLQLEDLARLIARRVVGEEAVALAGQGARGDR</sequence>
<evidence type="ECO:0000256" key="1">
    <source>
        <dbReference type="ARBA" id="ARBA00023054"/>
    </source>
</evidence>
<dbReference type="PANTHER" id="PTHR30055">
    <property type="entry name" value="HTH-TYPE TRANSCRIPTIONAL REGULATOR RUTR"/>
    <property type="match status" value="1"/>
</dbReference>
<keyword evidence="6" id="KW-1185">Reference proteome</keyword>
<dbReference type="InterPro" id="IPR009057">
    <property type="entry name" value="Homeodomain-like_sf"/>
</dbReference>
<keyword evidence="1" id="KW-0175">Coiled coil</keyword>
<protein>
    <submittedName>
        <fullName evidence="5">TetR family transcriptional regulator</fullName>
    </submittedName>
</protein>
<dbReference type="GO" id="GO:0003700">
    <property type="term" value="F:DNA-binding transcription factor activity"/>
    <property type="evidence" value="ECO:0007669"/>
    <property type="project" value="TreeGrafter"/>
</dbReference>
<dbReference type="RefSeq" id="WP_008735219.1">
    <property type="nucleotide sequence ID" value="NZ_CP004387.1"/>
</dbReference>
<accession>A0A0B4XQG8</accession>
<feature type="domain" description="HTH tetR-type" evidence="4">
    <location>
        <begin position="25"/>
        <end position="85"/>
    </location>
</feature>
<dbReference type="PROSITE" id="PS01081">
    <property type="entry name" value="HTH_TETR_1"/>
    <property type="match status" value="1"/>
</dbReference>
<dbReference type="SUPFAM" id="SSF48498">
    <property type="entry name" value="Tetracyclin repressor-like, C-terminal domain"/>
    <property type="match status" value="1"/>
</dbReference>
<dbReference type="InterPro" id="IPR036271">
    <property type="entry name" value="Tet_transcr_reg_TetR-rel_C_sf"/>
</dbReference>